<dbReference type="GO" id="GO:0016747">
    <property type="term" value="F:acyltransferase activity, transferring groups other than amino-acyl groups"/>
    <property type="evidence" value="ECO:0007669"/>
    <property type="project" value="InterPro"/>
</dbReference>
<dbReference type="AlphaFoldDB" id="A0AAI8VW81"/>
<dbReference type="PANTHER" id="PTHR42791:SF14">
    <property type="entry name" value="N-ACETYLTRANSFERASE DOMAIN-CONTAINING PROTEIN"/>
    <property type="match status" value="1"/>
</dbReference>
<dbReference type="SUPFAM" id="SSF55729">
    <property type="entry name" value="Acyl-CoA N-acyltransferases (Nat)"/>
    <property type="match status" value="1"/>
</dbReference>
<comment type="caution">
    <text evidence="2">The sequence shown here is derived from an EMBL/GenBank/DDBJ whole genome shotgun (WGS) entry which is preliminary data.</text>
</comment>
<keyword evidence="3" id="KW-1185">Reference proteome</keyword>
<dbReference type="EMBL" id="CAUWAG010000019">
    <property type="protein sequence ID" value="CAJ2512219.1"/>
    <property type="molecule type" value="Genomic_DNA"/>
</dbReference>
<organism evidence="2 3">
    <name type="scientific">Anthostomella pinea</name>
    <dbReference type="NCBI Taxonomy" id="933095"/>
    <lineage>
        <taxon>Eukaryota</taxon>
        <taxon>Fungi</taxon>
        <taxon>Dikarya</taxon>
        <taxon>Ascomycota</taxon>
        <taxon>Pezizomycotina</taxon>
        <taxon>Sordariomycetes</taxon>
        <taxon>Xylariomycetidae</taxon>
        <taxon>Xylariales</taxon>
        <taxon>Xylariaceae</taxon>
        <taxon>Anthostomella</taxon>
    </lineage>
</organism>
<proteinExistence type="predicted"/>
<feature type="domain" description="N-acetyltransferase" evidence="1">
    <location>
        <begin position="159"/>
        <end position="242"/>
    </location>
</feature>
<evidence type="ECO:0000313" key="2">
    <source>
        <dbReference type="EMBL" id="CAJ2512219.1"/>
    </source>
</evidence>
<dbReference type="CDD" id="cd04301">
    <property type="entry name" value="NAT_SF"/>
    <property type="match status" value="1"/>
</dbReference>
<dbReference type="InterPro" id="IPR016181">
    <property type="entry name" value="Acyl_CoA_acyltransferase"/>
</dbReference>
<evidence type="ECO:0000259" key="1">
    <source>
        <dbReference type="PROSITE" id="PS51186"/>
    </source>
</evidence>
<dbReference type="Proteomes" id="UP001295740">
    <property type="component" value="Unassembled WGS sequence"/>
</dbReference>
<evidence type="ECO:0000313" key="3">
    <source>
        <dbReference type="Proteomes" id="UP001295740"/>
    </source>
</evidence>
<dbReference type="Pfam" id="PF13673">
    <property type="entry name" value="Acetyltransf_10"/>
    <property type="match status" value="1"/>
</dbReference>
<protein>
    <submittedName>
        <fullName evidence="2">Uu.00g052340.m01.CDS01</fullName>
    </submittedName>
</protein>
<gene>
    <name evidence="2" type="ORF">KHLLAP_LOCUS12687</name>
</gene>
<dbReference type="Gene3D" id="3.40.630.30">
    <property type="match status" value="1"/>
</dbReference>
<dbReference type="PROSITE" id="PS51186">
    <property type="entry name" value="GNAT"/>
    <property type="match status" value="1"/>
</dbReference>
<dbReference type="InterPro" id="IPR000182">
    <property type="entry name" value="GNAT_dom"/>
</dbReference>
<name>A0AAI8VW81_9PEZI</name>
<accession>A0AAI8VW81</accession>
<sequence length="253" mass="27781">MATNTASEKEAPLVEVIDQEEDFLGAFKCACAAFGHQTNDAIWTCLNPGWDTPEGQARGAAGMVKRWRSVTTDKNGNPNTVFLKATLPDQDGCRVIVGQAIWVQASMVDGHGEPPSDDIRSSMDPAALYPGDEAEQRYCGQLWRSLFRRRVEVVREKAASAANPPSVMVLDLCATDPAFQRRGVASALVRWGLDEVRRRRIPEATTEASSMGRLVYERLGFRPEGPEIAYEVDGEFASRERPSNVFMRTGGGS</sequence>
<dbReference type="InterPro" id="IPR052523">
    <property type="entry name" value="Trichothecene_AcTrans"/>
</dbReference>
<dbReference type="PANTHER" id="PTHR42791">
    <property type="entry name" value="GNAT FAMILY ACETYLTRANSFERASE"/>
    <property type="match status" value="1"/>
</dbReference>
<reference evidence="2" key="1">
    <citation type="submission" date="2023-10" db="EMBL/GenBank/DDBJ databases">
        <authorList>
            <person name="Hackl T."/>
        </authorList>
    </citation>
    <scope>NUCLEOTIDE SEQUENCE</scope>
</reference>